<keyword evidence="2" id="KW-1185">Reference proteome</keyword>
<accession>A0A0R1N0N5</accession>
<sequence length="847" mass="96505">MKNMAELDTKKIVAGIEKLFADNNHFVFWYDAQGEFADNIADITEQLREPVVIMGKNEQFKTKLTLVAMERQGQSALIYSPAPKPDLTENFMTDMLYYSREYTANALVMLRQELRVPDEDAATFQEQKRFFASKDRQAKFQRLYQPGKDLQMAIMAALAGASDHTMTMVLRAVLQAGIGDTNPVLAEFKKYGLLTQFWENVRNAYGFNGATNSLLDFTTALYLNFAYYQMEKDLPRSIDNYKLTSANNAVTFLSLARNDQTFADTYRQLAETVWQHLESFSGVSRQLQQLDIVDLLKTDVFANFDRQILAWVVERLQADDFHAVAGTTPLADVLTQREKMYFGKTYHDAYALLQAALVILTYRRREVKNLAAAKEQYITTDYAMDTAYRHFVQRYDRIAIDLTDLLEGIADKVDNTYVNEFLTPTVTAWTTVYDPRDIEPNSWQRSFYRSFISSAKERIVVIISDAFRFEAAAELKRKLDDQDVYSTELDTVYSELPSVTYFGMPALLPHQTLTYQPDKTVLVDGLKADTLGKRRQILQNRDPQSNADHVMTFLKDWDTPQRKQLLAGQKVVYLYHNEVDATGDDAKTEKQVFNATEEAINTIARTIGFLRNLSVAHIIVTADHGYLYKRSGLDSADKIDISGHDLDVLGQRYAISSETIEQPGVRSQRLGALLDNDDQRRVYYPATDSIFKSAGAGQNYVHGGASPEEMIVPVLHVRTQSGRSKATPVSIKVTEGAHRITSRSVMVPISQEEPVTDKTTAATYVLYFVDSQDRPISNEQRYVADSREDDPQSPSRRQSFYLTLQDRDFDNSGAYYLIIQNAETKEEIQRIQYQMDLTIKGDFGFDI</sequence>
<name>A0A0R1N0N5_9LACO</name>
<evidence type="ECO:0000313" key="1">
    <source>
        <dbReference type="EMBL" id="KRL11876.1"/>
    </source>
</evidence>
<dbReference type="Proteomes" id="UP000051330">
    <property type="component" value="Unassembled WGS sequence"/>
</dbReference>
<dbReference type="InterPro" id="IPR014060">
    <property type="entry name" value="PglZ"/>
</dbReference>
<dbReference type="SUPFAM" id="SSF53649">
    <property type="entry name" value="Alkaline phosphatase-like"/>
    <property type="match status" value="1"/>
</dbReference>
<protein>
    <submittedName>
        <fullName evidence="1">Uncharacterized protein</fullName>
    </submittedName>
</protein>
<organism evidence="1 2">
    <name type="scientific">Schleiferilactobacillus perolens DSM 12744</name>
    <dbReference type="NCBI Taxonomy" id="1423792"/>
    <lineage>
        <taxon>Bacteria</taxon>
        <taxon>Bacillati</taxon>
        <taxon>Bacillota</taxon>
        <taxon>Bacilli</taxon>
        <taxon>Lactobacillales</taxon>
        <taxon>Lactobacillaceae</taxon>
        <taxon>Schleiferilactobacillus</taxon>
    </lineage>
</organism>
<dbReference type="NCBIfam" id="TIGR02687">
    <property type="entry name" value="BREX-1 system phosphatase PglZ type A"/>
    <property type="match status" value="1"/>
</dbReference>
<proteinExistence type="predicted"/>
<reference evidence="1 2" key="1">
    <citation type="journal article" date="2015" name="Genome Announc.">
        <title>Expanding the biotechnology potential of lactobacilli through comparative genomics of 213 strains and associated genera.</title>
        <authorList>
            <person name="Sun Z."/>
            <person name="Harris H.M."/>
            <person name="McCann A."/>
            <person name="Guo C."/>
            <person name="Argimon S."/>
            <person name="Zhang W."/>
            <person name="Yang X."/>
            <person name="Jeffery I.B."/>
            <person name="Cooney J.C."/>
            <person name="Kagawa T.F."/>
            <person name="Liu W."/>
            <person name="Song Y."/>
            <person name="Salvetti E."/>
            <person name="Wrobel A."/>
            <person name="Rasinkangas P."/>
            <person name="Parkhill J."/>
            <person name="Rea M.C."/>
            <person name="O'Sullivan O."/>
            <person name="Ritari J."/>
            <person name="Douillard F.P."/>
            <person name="Paul Ross R."/>
            <person name="Yang R."/>
            <person name="Briner A.E."/>
            <person name="Felis G.E."/>
            <person name="de Vos W.M."/>
            <person name="Barrangou R."/>
            <person name="Klaenhammer T.R."/>
            <person name="Caufield P.W."/>
            <person name="Cui Y."/>
            <person name="Zhang H."/>
            <person name="O'Toole P.W."/>
        </authorList>
    </citation>
    <scope>NUCLEOTIDE SEQUENCE [LARGE SCALE GENOMIC DNA]</scope>
    <source>
        <strain evidence="1 2">DSM 12744</strain>
    </source>
</reference>
<dbReference type="EMBL" id="AZEC01000010">
    <property type="protein sequence ID" value="KRL11876.1"/>
    <property type="molecule type" value="Genomic_DNA"/>
</dbReference>
<dbReference type="AlphaFoldDB" id="A0A0R1N0N5"/>
<gene>
    <name evidence="1" type="ORF">FD09_GL000483</name>
</gene>
<dbReference type="PATRIC" id="fig|1423792.3.peg.492"/>
<evidence type="ECO:0000313" key="2">
    <source>
        <dbReference type="Proteomes" id="UP000051330"/>
    </source>
</evidence>
<dbReference type="InterPro" id="IPR017850">
    <property type="entry name" value="Alkaline_phosphatase_core_sf"/>
</dbReference>
<comment type="caution">
    <text evidence="1">The sequence shown here is derived from an EMBL/GenBank/DDBJ whole genome shotgun (WGS) entry which is preliminary data.</text>
</comment>
<dbReference type="Pfam" id="PF08665">
    <property type="entry name" value="PglZ"/>
    <property type="match status" value="1"/>
</dbReference>
<dbReference type="STRING" id="1423792.FD09_GL000483"/>